<dbReference type="InterPro" id="IPR030390">
    <property type="entry name" value="MeTrfase_TrmA_AS"/>
</dbReference>
<feature type="active site" evidence="5">
    <location>
        <position position="408"/>
    </location>
</feature>
<sequence length="453" mass="51324">MKRGQIIELQIQDMEFPSKGISYVDDKKVYVKNTLKGQKVKVKIIKNKREYAEGKLIDIIERSPLEAEFVCPHFEKCGGCLRQNVPYEIQLQIKSELVKKLLDEAGIEDYEFLGIKPSPNMYGYRNKMEYSFGDEIKGGEMTLGMHQRGKFYSIITVNQCKLVEDDFNVILDATLNYFKDKNIPAYNNKTHEGYLRHLVVRKGIKTGEILISLVTSTQLSLDLSEFVAKLKTLDLDGEIKGILHIFNDKLADAVQADKIEILWGQDYFYEEILGLKFKISPFSFFQTNSLGAEVLYNTALEFIESADDKTIFDLYCGTGTIGQIAAKKAKKVIGIEIVKEAVDAANENAKMNGLNNCEFIAGDVLEKINELKDRPDIIILDPPRAGVNPKALEKILKYKAKEIIYISCNPKTLAENLKQVKKAGYKVEKVVCVDMFPHTAHVESVVLIKRKHS</sequence>
<name>A0A1M6N3J1_9FIRM</name>
<dbReference type="NCBIfam" id="TIGR00479">
    <property type="entry name" value="rumA"/>
    <property type="match status" value="1"/>
</dbReference>
<dbReference type="InterPro" id="IPR030391">
    <property type="entry name" value="MeTrfase_TrmA_CS"/>
</dbReference>
<feature type="binding site" evidence="4">
    <location>
        <position position="315"/>
    </location>
    <ligand>
        <name>S-adenosyl-L-methionine</name>
        <dbReference type="ChEBI" id="CHEBI:59789"/>
    </ligand>
</feature>
<dbReference type="InterPro" id="IPR002792">
    <property type="entry name" value="TRAM_dom"/>
</dbReference>
<organism evidence="7 8">
    <name type="scientific">Caminicella sporogenes DSM 14501</name>
    <dbReference type="NCBI Taxonomy" id="1121266"/>
    <lineage>
        <taxon>Bacteria</taxon>
        <taxon>Bacillati</taxon>
        <taxon>Bacillota</taxon>
        <taxon>Clostridia</taxon>
        <taxon>Peptostreptococcales</taxon>
        <taxon>Caminicellaceae</taxon>
        <taxon>Caminicella</taxon>
    </lineage>
</organism>
<dbReference type="GO" id="GO:0070041">
    <property type="term" value="F:rRNA (uridine-C5-)-methyltransferase activity"/>
    <property type="evidence" value="ECO:0007669"/>
    <property type="project" value="TreeGrafter"/>
</dbReference>
<feature type="binding site" evidence="4">
    <location>
        <position position="286"/>
    </location>
    <ligand>
        <name>S-adenosyl-L-methionine</name>
        <dbReference type="ChEBI" id="CHEBI:59789"/>
    </ligand>
</feature>
<evidence type="ECO:0000256" key="1">
    <source>
        <dbReference type="ARBA" id="ARBA00022603"/>
    </source>
</evidence>
<dbReference type="PANTHER" id="PTHR11061:SF30">
    <property type="entry name" value="TRNA (URACIL(54)-C(5))-METHYLTRANSFERASE"/>
    <property type="match status" value="1"/>
</dbReference>
<dbReference type="STRING" id="1121266.SAMN02745883_00780"/>
<dbReference type="SUPFAM" id="SSF50249">
    <property type="entry name" value="Nucleic acid-binding proteins"/>
    <property type="match status" value="1"/>
</dbReference>
<dbReference type="PROSITE" id="PS50926">
    <property type="entry name" value="TRAM"/>
    <property type="match status" value="1"/>
</dbReference>
<accession>A0A1M6N3J1</accession>
<keyword evidence="1 4" id="KW-0489">Methyltransferase</keyword>
<dbReference type="CDD" id="cd02440">
    <property type="entry name" value="AdoMet_MTases"/>
    <property type="match status" value="1"/>
</dbReference>
<protein>
    <submittedName>
        <fullName evidence="7">23S rRNA (Uracil-5-)-methyltransferase RumA</fullName>
    </submittedName>
</protein>
<keyword evidence="3 4" id="KW-0949">S-adenosyl-L-methionine</keyword>
<reference evidence="7 8" key="1">
    <citation type="submission" date="2016-11" db="EMBL/GenBank/DDBJ databases">
        <authorList>
            <person name="Jaros S."/>
            <person name="Januszkiewicz K."/>
            <person name="Wedrychowicz H."/>
        </authorList>
    </citation>
    <scope>NUCLEOTIDE SEQUENCE [LARGE SCALE GENOMIC DNA]</scope>
    <source>
        <strain evidence="7 8">DSM 14501</strain>
    </source>
</reference>
<dbReference type="PROSITE" id="PS01231">
    <property type="entry name" value="TRMA_2"/>
    <property type="match status" value="1"/>
</dbReference>
<dbReference type="RefSeq" id="WP_072966064.1">
    <property type="nucleotide sequence ID" value="NZ_FRAJ01000005.1"/>
</dbReference>
<dbReference type="Gene3D" id="2.40.50.140">
    <property type="entry name" value="Nucleic acid-binding proteins"/>
    <property type="match status" value="1"/>
</dbReference>
<dbReference type="Gene3D" id="3.40.50.150">
    <property type="entry name" value="Vaccinia Virus protein VP39"/>
    <property type="match status" value="1"/>
</dbReference>
<feature type="binding site" evidence="4">
    <location>
        <position position="336"/>
    </location>
    <ligand>
        <name>S-adenosyl-L-methionine</name>
        <dbReference type="ChEBI" id="CHEBI:59789"/>
    </ligand>
</feature>
<comment type="similarity">
    <text evidence="4">Belongs to the class I-like SAM-binding methyltransferase superfamily. RNA M5U methyltransferase family.</text>
</comment>
<gene>
    <name evidence="7" type="ORF">SAMN02745883_00780</name>
</gene>
<dbReference type="FunFam" id="3.40.50.150:FF:000009">
    <property type="entry name" value="23S rRNA (Uracil(1939)-C(5))-methyltransferase RlmD"/>
    <property type="match status" value="1"/>
</dbReference>
<dbReference type="EMBL" id="FRAJ01000005">
    <property type="protein sequence ID" value="SHJ90236.1"/>
    <property type="molecule type" value="Genomic_DNA"/>
</dbReference>
<dbReference type="InterPro" id="IPR010280">
    <property type="entry name" value="U5_MeTrfase_fam"/>
</dbReference>
<evidence type="ECO:0000256" key="5">
    <source>
        <dbReference type="PROSITE-ProRule" id="PRU10015"/>
    </source>
</evidence>
<dbReference type="InterPro" id="IPR012340">
    <property type="entry name" value="NA-bd_OB-fold"/>
</dbReference>
<dbReference type="PROSITE" id="PS51687">
    <property type="entry name" value="SAM_MT_RNA_M5U"/>
    <property type="match status" value="1"/>
</dbReference>
<keyword evidence="2 4" id="KW-0808">Transferase</keyword>
<dbReference type="PANTHER" id="PTHR11061">
    <property type="entry name" value="RNA M5U METHYLTRANSFERASE"/>
    <property type="match status" value="1"/>
</dbReference>
<dbReference type="InterPro" id="IPR029063">
    <property type="entry name" value="SAM-dependent_MTases_sf"/>
</dbReference>
<dbReference type="GO" id="GO:0070475">
    <property type="term" value="P:rRNA base methylation"/>
    <property type="evidence" value="ECO:0007669"/>
    <property type="project" value="TreeGrafter"/>
</dbReference>
<feature type="active site" description="Nucleophile" evidence="4">
    <location>
        <position position="408"/>
    </location>
</feature>
<dbReference type="SUPFAM" id="SSF53335">
    <property type="entry name" value="S-adenosyl-L-methionine-dependent methyltransferases"/>
    <property type="match status" value="1"/>
</dbReference>
<proteinExistence type="inferred from homology"/>
<feature type="domain" description="TRAM" evidence="6">
    <location>
        <begin position="1"/>
        <end position="58"/>
    </location>
</feature>
<keyword evidence="8" id="KW-1185">Reference proteome</keyword>
<dbReference type="Pfam" id="PF01938">
    <property type="entry name" value="TRAM"/>
    <property type="match status" value="1"/>
</dbReference>
<evidence type="ECO:0000256" key="2">
    <source>
        <dbReference type="ARBA" id="ARBA00022679"/>
    </source>
</evidence>
<evidence type="ECO:0000256" key="4">
    <source>
        <dbReference type="PROSITE-ProRule" id="PRU01024"/>
    </source>
</evidence>
<dbReference type="PROSITE" id="PS01230">
    <property type="entry name" value="TRMA_1"/>
    <property type="match status" value="1"/>
</dbReference>
<evidence type="ECO:0000313" key="7">
    <source>
        <dbReference type="EMBL" id="SHJ90236.1"/>
    </source>
</evidence>
<evidence type="ECO:0000259" key="6">
    <source>
        <dbReference type="PROSITE" id="PS50926"/>
    </source>
</evidence>
<evidence type="ECO:0000313" key="8">
    <source>
        <dbReference type="Proteomes" id="UP000184082"/>
    </source>
</evidence>
<dbReference type="Pfam" id="PF05958">
    <property type="entry name" value="tRNA_U5-meth_tr"/>
    <property type="match status" value="1"/>
</dbReference>
<dbReference type="Gene3D" id="2.40.50.1070">
    <property type="match status" value="1"/>
</dbReference>
<evidence type="ECO:0000256" key="3">
    <source>
        <dbReference type="ARBA" id="ARBA00022691"/>
    </source>
</evidence>
<feature type="binding site" evidence="4">
    <location>
        <position position="381"/>
    </location>
    <ligand>
        <name>S-adenosyl-L-methionine</name>
        <dbReference type="ChEBI" id="CHEBI:59789"/>
    </ligand>
</feature>
<dbReference type="Proteomes" id="UP000184082">
    <property type="component" value="Unassembled WGS sequence"/>
</dbReference>
<dbReference type="AlphaFoldDB" id="A0A1M6N3J1"/>